<sequence>MFQKPAVFGEAQHGLGCHHWQKNNLFRPAVLNVQNNYLNEHCIIVDENDRPLRSESKRFCHSAKTWFVETWGFLRVLFFFPVTLHRAFSVFLFTENHEMILQKRAVQKLTFPSVWTNACCSHPLWNEDEMCTDENVGIRRAARRKLNHELGIHSVDIDQMKVMGRFLYKAMHDDSWGEHELDYVIILRDCNVKQIRPNPEEVEAVAIVSSMEELTEILKSIMHTAWARANAIFAFVLSVLSALTFCVFVSTVWLPNSAPVTLSASNVRVKNFVDYASEGSRSDVVMADLKIKVDVAPIFNWNVKEIFLFLVAEYSTPKAPLNQIVLWDKILRRGDWSTIHEESITPKYYFMDDGTNLLNHKNVTLVLRWNVVPNAGYLAIAQGEGQYRVEFPSNYYSGRF</sequence>
<evidence type="ECO:0000256" key="14">
    <source>
        <dbReference type="ARBA" id="ARBA00023235"/>
    </source>
</evidence>
<organism evidence="17 18">
    <name type="scientific">Wuchereria bancrofti</name>
    <dbReference type="NCBI Taxonomy" id="6293"/>
    <lineage>
        <taxon>Eukaryota</taxon>
        <taxon>Metazoa</taxon>
        <taxon>Ecdysozoa</taxon>
        <taxon>Nematoda</taxon>
        <taxon>Chromadorea</taxon>
        <taxon>Rhabditida</taxon>
        <taxon>Spirurina</taxon>
        <taxon>Spiruromorpha</taxon>
        <taxon>Filarioidea</taxon>
        <taxon>Onchocercidae</taxon>
        <taxon>Wuchereria</taxon>
    </lineage>
</organism>
<evidence type="ECO:0000256" key="2">
    <source>
        <dbReference type="ARBA" id="ARBA00003951"/>
    </source>
</evidence>
<keyword evidence="11 15" id="KW-1133">Transmembrane helix</keyword>
<feature type="domain" description="Nudix hydrolase" evidence="16">
    <location>
        <begin position="83"/>
        <end position="234"/>
    </location>
</feature>
<evidence type="ECO:0000256" key="8">
    <source>
        <dbReference type="ARBA" id="ARBA00022692"/>
    </source>
</evidence>
<dbReference type="Proteomes" id="UP000270924">
    <property type="component" value="Unassembled WGS sequence"/>
</dbReference>
<evidence type="ECO:0000256" key="11">
    <source>
        <dbReference type="ARBA" id="ARBA00022989"/>
    </source>
</evidence>
<keyword evidence="18" id="KW-1185">Reference proteome</keyword>
<evidence type="ECO:0000256" key="4">
    <source>
        <dbReference type="ARBA" id="ARBA00004826"/>
    </source>
</evidence>
<dbReference type="GO" id="GO:0050992">
    <property type="term" value="P:dimethylallyl diphosphate biosynthetic process"/>
    <property type="evidence" value="ECO:0007669"/>
    <property type="project" value="UniProtKB-UniPathway"/>
</dbReference>
<dbReference type="InterPro" id="IPR000086">
    <property type="entry name" value="NUDIX_hydrolase_dom"/>
</dbReference>
<dbReference type="InterPro" id="IPR007653">
    <property type="entry name" value="SPC3"/>
</dbReference>
<evidence type="ECO:0000256" key="6">
    <source>
        <dbReference type="ARBA" id="ARBA00009289"/>
    </source>
</evidence>
<comment type="catalytic activity">
    <reaction evidence="1">
        <text>isopentenyl diphosphate = dimethylallyl diphosphate</text>
        <dbReference type="Rhea" id="RHEA:23284"/>
        <dbReference type="ChEBI" id="CHEBI:57623"/>
        <dbReference type="ChEBI" id="CHEBI:128769"/>
        <dbReference type="EC" id="5.3.3.2"/>
    </reaction>
</comment>
<proteinExistence type="inferred from homology"/>
<keyword evidence="13" id="KW-0414">Isoprene biosynthesis</keyword>
<keyword evidence="10" id="KW-0735">Signal-anchor</keyword>
<comment type="pathway">
    <text evidence="4">Isoprenoid biosynthesis; dimethylallyl diphosphate biosynthesis; dimethylallyl diphosphate from isopentenyl diphosphate: step 1/1.</text>
</comment>
<protein>
    <recommendedName>
        <fullName evidence="7">isopentenyl-diphosphate Delta-isomerase</fullName>
        <ecNumber evidence="7">5.3.3.2</ecNumber>
    </recommendedName>
</protein>
<keyword evidence="14" id="KW-0413">Isomerase</keyword>
<dbReference type="Pfam" id="PF04573">
    <property type="entry name" value="SPC22"/>
    <property type="match status" value="1"/>
</dbReference>
<dbReference type="CDD" id="cd02885">
    <property type="entry name" value="NUDIX_IPP_Isomerase"/>
    <property type="match status" value="1"/>
</dbReference>
<evidence type="ECO:0000256" key="5">
    <source>
        <dbReference type="ARBA" id="ARBA00007579"/>
    </source>
</evidence>
<evidence type="ECO:0000256" key="13">
    <source>
        <dbReference type="ARBA" id="ARBA00023229"/>
    </source>
</evidence>
<dbReference type="SUPFAM" id="SSF55811">
    <property type="entry name" value="Nudix"/>
    <property type="match status" value="1"/>
</dbReference>
<evidence type="ECO:0000259" key="16">
    <source>
        <dbReference type="PROSITE" id="PS51462"/>
    </source>
</evidence>
<dbReference type="NCBIfam" id="TIGR02150">
    <property type="entry name" value="IPP_isom_1"/>
    <property type="match status" value="1"/>
</dbReference>
<keyword evidence="12 15" id="KW-0472">Membrane</keyword>
<dbReference type="InterPro" id="IPR011876">
    <property type="entry name" value="IsopentenylPP_isomerase_typ1"/>
</dbReference>
<evidence type="ECO:0000256" key="10">
    <source>
        <dbReference type="ARBA" id="ARBA00022968"/>
    </source>
</evidence>
<evidence type="ECO:0000313" key="18">
    <source>
        <dbReference type="Proteomes" id="UP000270924"/>
    </source>
</evidence>
<dbReference type="PANTHER" id="PTHR10885:SF0">
    <property type="entry name" value="ISOPENTENYL-DIPHOSPHATE DELTA-ISOMERASE"/>
    <property type="match status" value="1"/>
</dbReference>
<name>A0A3P7EAE4_WUCBA</name>
<dbReference type="GO" id="GO:0005787">
    <property type="term" value="C:signal peptidase complex"/>
    <property type="evidence" value="ECO:0007669"/>
    <property type="project" value="InterPro"/>
</dbReference>
<dbReference type="PROSITE" id="PS51462">
    <property type="entry name" value="NUDIX"/>
    <property type="match status" value="1"/>
</dbReference>
<dbReference type="GO" id="GO:0006465">
    <property type="term" value="P:signal peptide processing"/>
    <property type="evidence" value="ECO:0007669"/>
    <property type="project" value="InterPro"/>
</dbReference>
<keyword evidence="8 15" id="KW-0812">Transmembrane</keyword>
<dbReference type="EC" id="5.3.3.2" evidence="7"/>
<dbReference type="UniPathway" id="UPA00059">
    <property type="reaction ID" value="UER00104"/>
</dbReference>
<dbReference type="EMBL" id="UYWW01012219">
    <property type="protein sequence ID" value="VDM19760.1"/>
    <property type="molecule type" value="Genomic_DNA"/>
</dbReference>
<evidence type="ECO:0000313" key="17">
    <source>
        <dbReference type="EMBL" id="VDM19760.1"/>
    </source>
</evidence>
<comment type="function">
    <text evidence="2">Catalyzes the 1,3-allylic rearrangement of the homoallylic substrate isopentenyl (IPP) to its highly electrophilic allylic isomer, dimethylallyl diphosphate (DMAPP).</text>
</comment>
<gene>
    <name evidence="17" type="ORF">WBA_LOCUS10798</name>
</gene>
<dbReference type="Pfam" id="PF00293">
    <property type="entry name" value="NUDIX"/>
    <property type="match status" value="1"/>
</dbReference>
<evidence type="ECO:0000256" key="12">
    <source>
        <dbReference type="ARBA" id="ARBA00023136"/>
    </source>
</evidence>
<keyword evidence="9" id="KW-0256">Endoplasmic reticulum</keyword>
<accession>A0A3P7EAE4</accession>
<dbReference type="Gene3D" id="3.90.79.10">
    <property type="entry name" value="Nucleoside Triphosphate Pyrophosphohydrolase"/>
    <property type="match status" value="1"/>
</dbReference>
<feature type="transmembrane region" description="Helical" evidence="15">
    <location>
        <begin position="231"/>
        <end position="254"/>
    </location>
</feature>
<dbReference type="InterPro" id="IPR015797">
    <property type="entry name" value="NUDIX_hydrolase-like_dom_sf"/>
</dbReference>
<dbReference type="OrthoDB" id="510307at2759"/>
<evidence type="ECO:0000256" key="1">
    <source>
        <dbReference type="ARBA" id="ARBA00000374"/>
    </source>
</evidence>
<evidence type="ECO:0000256" key="9">
    <source>
        <dbReference type="ARBA" id="ARBA00022824"/>
    </source>
</evidence>
<comment type="similarity">
    <text evidence="5">Belongs to the IPP isomerase type 1 family.</text>
</comment>
<dbReference type="InParanoid" id="A0A3P7EAE4"/>
<feature type="transmembrane region" description="Helical" evidence="15">
    <location>
        <begin position="72"/>
        <end position="94"/>
    </location>
</feature>
<comment type="subcellular location">
    <subcellularLocation>
        <location evidence="3">Endoplasmic reticulum membrane</location>
        <topology evidence="3">Single-pass type II membrane protein</topology>
    </subcellularLocation>
</comment>
<evidence type="ECO:0000256" key="7">
    <source>
        <dbReference type="ARBA" id="ARBA00012057"/>
    </source>
</evidence>
<dbReference type="GO" id="GO:0004452">
    <property type="term" value="F:isopentenyl-diphosphate delta-isomerase activity"/>
    <property type="evidence" value="ECO:0007669"/>
    <property type="project" value="UniProtKB-EC"/>
</dbReference>
<evidence type="ECO:0000256" key="15">
    <source>
        <dbReference type="SAM" id="Phobius"/>
    </source>
</evidence>
<evidence type="ECO:0000256" key="3">
    <source>
        <dbReference type="ARBA" id="ARBA00004648"/>
    </source>
</evidence>
<dbReference type="PANTHER" id="PTHR10885">
    <property type="entry name" value="ISOPENTENYL-DIPHOSPHATE DELTA-ISOMERASE"/>
    <property type="match status" value="1"/>
</dbReference>
<reference evidence="17 18" key="1">
    <citation type="submission" date="2018-11" db="EMBL/GenBank/DDBJ databases">
        <authorList>
            <consortium name="Pathogen Informatics"/>
        </authorList>
    </citation>
    <scope>NUCLEOTIDE SEQUENCE [LARGE SCALE GENOMIC DNA]</scope>
</reference>
<dbReference type="AlphaFoldDB" id="A0A3P7EAE4"/>
<dbReference type="GO" id="GO:0009240">
    <property type="term" value="P:isopentenyl diphosphate biosynthetic process"/>
    <property type="evidence" value="ECO:0007669"/>
    <property type="project" value="TreeGrafter"/>
</dbReference>
<comment type="similarity">
    <text evidence="6">Belongs to the SPCS3 family.</text>
</comment>